<protein>
    <submittedName>
        <fullName evidence="6">LysR family transcriptional regulator</fullName>
    </submittedName>
</protein>
<reference evidence="6 7" key="1">
    <citation type="submission" date="2019-07" db="EMBL/GenBank/DDBJ databases">
        <title>Qingshengfaniella alkalisoli gen. nov., sp. nov., isolated from saline soil.</title>
        <authorList>
            <person name="Xu L."/>
            <person name="Huang X.-X."/>
            <person name="Sun J.-Q."/>
        </authorList>
    </citation>
    <scope>NUCLEOTIDE SEQUENCE [LARGE SCALE GENOMIC DNA]</scope>
    <source>
        <strain evidence="6 7">DSM 27279</strain>
    </source>
</reference>
<proteinExistence type="inferred from homology"/>
<dbReference type="InterPro" id="IPR036388">
    <property type="entry name" value="WH-like_DNA-bd_sf"/>
</dbReference>
<comment type="similarity">
    <text evidence="1">Belongs to the LysR transcriptional regulatory family.</text>
</comment>
<name>A0A556AIV3_9BURK</name>
<keyword evidence="3" id="KW-0238">DNA-binding</keyword>
<keyword evidence="4" id="KW-0804">Transcription</keyword>
<dbReference type="SUPFAM" id="SSF53850">
    <property type="entry name" value="Periplasmic binding protein-like II"/>
    <property type="match status" value="1"/>
</dbReference>
<dbReference type="InterPro" id="IPR036390">
    <property type="entry name" value="WH_DNA-bd_sf"/>
</dbReference>
<dbReference type="OrthoDB" id="8591238at2"/>
<gene>
    <name evidence="6" type="ORF">FOZ76_15475</name>
</gene>
<evidence type="ECO:0000313" key="7">
    <source>
        <dbReference type="Proteomes" id="UP000318405"/>
    </source>
</evidence>
<dbReference type="Gene3D" id="3.40.190.10">
    <property type="entry name" value="Periplasmic binding protein-like II"/>
    <property type="match status" value="2"/>
</dbReference>
<feature type="domain" description="HTH lysR-type" evidence="5">
    <location>
        <begin position="5"/>
        <end position="62"/>
    </location>
</feature>
<comment type="caution">
    <text evidence="6">The sequence shown here is derived from an EMBL/GenBank/DDBJ whole genome shotgun (WGS) entry which is preliminary data.</text>
</comment>
<dbReference type="Proteomes" id="UP000318405">
    <property type="component" value="Unassembled WGS sequence"/>
</dbReference>
<dbReference type="PANTHER" id="PTHR30537:SF5">
    <property type="entry name" value="HTH-TYPE TRANSCRIPTIONAL ACTIVATOR TTDR-RELATED"/>
    <property type="match status" value="1"/>
</dbReference>
<dbReference type="Pfam" id="PF00126">
    <property type="entry name" value="HTH_1"/>
    <property type="match status" value="1"/>
</dbReference>
<sequence>MRRRVSLNAVRAFEAAARHKSVTQAATELCVTPTAISHQIRLLEEFLQFKLFTRRSSKLELTPATVTSVGKITAALDLIDSALKELSEPDNQRERFMLGASSSFTSLWLMPRLQTFLKESNDMDITVKSYHSRAEIEVESTDLQICEWETTLDRLIEPFMEEEIIPVCSPTLAAHYGSDPAQLFRYAPLIHFEQQAPAINEFPDWVQYLRKYGINRDDVNQGTRFNHNVAAIDAVKAGFGAYLGRSLLVEGALERGELVQIGAPFPVRNRYYLVSHWKPRAPHAVTRFKDWLYRQVQGSARVQVL</sequence>
<dbReference type="EMBL" id="VLTJ01000029">
    <property type="protein sequence ID" value="TSH92801.1"/>
    <property type="molecule type" value="Genomic_DNA"/>
</dbReference>
<evidence type="ECO:0000259" key="5">
    <source>
        <dbReference type="PROSITE" id="PS50931"/>
    </source>
</evidence>
<keyword evidence="7" id="KW-1185">Reference proteome</keyword>
<evidence type="ECO:0000256" key="1">
    <source>
        <dbReference type="ARBA" id="ARBA00009437"/>
    </source>
</evidence>
<evidence type="ECO:0000256" key="3">
    <source>
        <dbReference type="ARBA" id="ARBA00023125"/>
    </source>
</evidence>
<dbReference type="AlphaFoldDB" id="A0A556AIV3"/>
<dbReference type="GO" id="GO:0003677">
    <property type="term" value="F:DNA binding"/>
    <property type="evidence" value="ECO:0007669"/>
    <property type="project" value="UniProtKB-KW"/>
</dbReference>
<dbReference type="GO" id="GO:0003700">
    <property type="term" value="F:DNA-binding transcription factor activity"/>
    <property type="evidence" value="ECO:0007669"/>
    <property type="project" value="InterPro"/>
</dbReference>
<dbReference type="PANTHER" id="PTHR30537">
    <property type="entry name" value="HTH-TYPE TRANSCRIPTIONAL REGULATOR"/>
    <property type="match status" value="1"/>
</dbReference>
<accession>A0A556AIV3</accession>
<dbReference type="InterPro" id="IPR058163">
    <property type="entry name" value="LysR-type_TF_proteobact-type"/>
</dbReference>
<dbReference type="Pfam" id="PF03466">
    <property type="entry name" value="LysR_substrate"/>
    <property type="match status" value="1"/>
</dbReference>
<dbReference type="InterPro" id="IPR005119">
    <property type="entry name" value="LysR_subst-bd"/>
</dbReference>
<dbReference type="SUPFAM" id="SSF46785">
    <property type="entry name" value="Winged helix' DNA-binding domain"/>
    <property type="match status" value="1"/>
</dbReference>
<keyword evidence="2" id="KW-0805">Transcription regulation</keyword>
<dbReference type="PROSITE" id="PS50931">
    <property type="entry name" value="HTH_LYSR"/>
    <property type="match status" value="1"/>
</dbReference>
<evidence type="ECO:0000256" key="4">
    <source>
        <dbReference type="ARBA" id="ARBA00023163"/>
    </source>
</evidence>
<dbReference type="Gene3D" id="1.10.10.10">
    <property type="entry name" value="Winged helix-like DNA-binding domain superfamily/Winged helix DNA-binding domain"/>
    <property type="match status" value="1"/>
</dbReference>
<dbReference type="InterPro" id="IPR000847">
    <property type="entry name" value="LysR_HTH_N"/>
</dbReference>
<organism evidence="6 7">
    <name type="scientific">Verticiella sediminum</name>
    <dbReference type="NCBI Taxonomy" id="1247510"/>
    <lineage>
        <taxon>Bacteria</taxon>
        <taxon>Pseudomonadati</taxon>
        <taxon>Pseudomonadota</taxon>
        <taxon>Betaproteobacteria</taxon>
        <taxon>Burkholderiales</taxon>
        <taxon>Alcaligenaceae</taxon>
        <taxon>Verticiella</taxon>
    </lineage>
</organism>
<evidence type="ECO:0000256" key="2">
    <source>
        <dbReference type="ARBA" id="ARBA00023015"/>
    </source>
</evidence>
<evidence type="ECO:0000313" key="6">
    <source>
        <dbReference type="EMBL" id="TSH92801.1"/>
    </source>
</evidence>